<evidence type="ECO:0000313" key="11">
    <source>
        <dbReference type="EMBL" id="TKW54576.1"/>
    </source>
</evidence>
<feature type="compositionally biased region" description="Polar residues" evidence="9">
    <location>
        <begin position="603"/>
        <end position="613"/>
    </location>
</feature>
<keyword evidence="12" id="KW-1185">Reference proteome</keyword>
<dbReference type="Pfam" id="PF07714">
    <property type="entry name" value="PK_Tyr_Ser-Thr"/>
    <property type="match status" value="1"/>
</dbReference>
<feature type="domain" description="Protein kinase" evidence="10">
    <location>
        <begin position="69"/>
        <end position="398"/>
    </location>
</feature>
<feature type="region of interest" description="Disordered" evidence="9">
    <location>
        <begin position="469"/>
        <end position="514"/>
    </location>
</feature>
<evidence type="ECO:0000256" key="2">
    <source>
        <dbReference type="ARBA" id="ARBA00012513"/>
    </source>
</evidence>
<dbReference type="EC" id="2.7.11.1" evidence="2"/>
<reference evidence="11 12" key="1">
    <citation type="journal article" date="2019" name="PLoS ONE">
        <title>Comparative genome analysis indicates high evolutionary potential of pathogenicity genes in Colletotrichum tanaceti.</title>
        <authorList>
            <person name="Lelwala R.V."/>
            <person name="Korhonen P.K."/>
            <person name="Young N.D."/>
            <person name="Scott J.B."/>
            <person name="Ades P.A."/>
            <person name="Gasser R.B."/>
            <person name="Taylor P.W.J."/>
        </authorList>
    </citation>
    <scope>NUCLEOTIDE SEQUENCE [LARGE SCALE GENOMIC DNA]</scope>
    <source>
        <strain evidence="11">BRIP57314</strain>
    </source>
</reference>
<dbReference type="InterPro" id="IPR050660">
    <property type="entry name" value="NEK_Ser/Thr_kinase"/>
</dbReference>
<dbReference type="InterPro" id="IPR001245">
    <property type="entry name" value="Ser-Thr/Tyr_kinase_cat_dom"/>
</dbReference>
<evidence type="ECO:0000256" key="4">
    <source>
        <dbReference type="ARBA" id="ARBA00022679"/>
    </source>
</evidence>
<feature type="compositionally biased region" description="Basic and acidic residues" evidence="9">
    <location>
        <begin position="697"/>
        <end position="706"/>
    </location>
</feature>
<dbReference type="InterPro" id="IPR008271">
    <property type="entry name" value="Ser/Thr_kinase_AS"/>
</dbReference>
<evidence type="ECO:0000259" key="10">
    <source>
        <dbReference type="PROSITE" id="PS50011"/>
    </source>
</evidence>
<dbReference type="PROSITE" id="PS00107">
    <property type="entry name" value="PROTEIN_KINASE_ATP"/>
    <property type="match status" value="1"/>
</dbReference>
<evidence type="ECO:0000256" key="9">
    <source>
        <dbReference type="SAM" id="MobiDB-lite"/>
    </source>
</evidence>
<organism evidence="11 12">
    <name type="scientific">Colletotrichum tanaceti</name>
    <dbReference type="NCBI Taxonomy" id="1306861"/>
    <lineage>
        <taxon>Eukaryota</taxon>
        <taxon>Fungi</taxon>
        <taxon>Dikarya</taxon>
        <taxon>Ascomycota</taxon>
        <taxon>Pezizomycotina</taxon>
        <taxon>Sordariomycetes</taxon>
        <taxon>Hypocreomycetidae</taxon>
        <taxon>Glomerellales</taxon>
        <taxon>Glomerellaceae</taxon>
        <taxon>Colletotrichum</taxon>
        <taxon>Colletotrichum destructivum species complex</taxon>
    </lineage>
</organism>
<feature type="compositionally biased region" description="Polar residues" evidence="9">
    <location>
        <begin position="526"/>
        <end position="550"/>
    </location>
</feature>
<dbReference type="PROSITE" id="PS50011">
    <property type="entry name" value="PROTEIN_KINASE_DOM"/>
    <property type="match status" value="1"/>
</dbReference>
<feature type="region of interest" description="Disordered" evidence="9">
    <location>
        <begin position="697"/>
        <end position="798"/>
    </location>
</feature>
<dbReference type="InterPro" id="IPR000719">
    <property type="entry name" value="Prot_kinase_dom"/>
</dbReference>
<feature type="compositionally biased region" description="Low complexity" evidence="9">
    <location>
        <begin position="717"/>
        <end position="727"/>
    </location>
</feature>
<dbReference type="STRING" id="1306861.A0A4V6DH17"/>
<dbReference type="PANTHER" id="PTHR43671:SF13">
    <property type="entry name" value="SERINE_THREONINE-PROTEIN KINASE NEK2"/>
    <property type="match status" value="1"/>
</dbReference>
<accession>A0A4V6DH17</accession>
<comment type="similarity">
    <text evidence="1">Belongs to the protein kinase superfamily. NEK Ser/Thr protein kinase family. NIMA subfamily.</text>
</comment>
<evidence type="ECO:0000256" key="1">
    <source>
        <dbReference type="ARBA" id="ARBA00010886"/>
    </source>
</evidence>
<keyword evidence="3" id="KW-0723">Serine/threonine-protein kinase</keyword>
<feature type="region of interest" description="Disordered" evidence="9">
    <location>
        <begin position="1"/>
        <end position="27"/>
    </location>
</feature>
<feature type="binding site" evidence="8">
    <location>
        <position position="96"/>
    </location>
    <ligand>
        <name>ATP</name>
        <dbReference type="ChEBI" id="CHEBI:30616"/>
    </ligand>
</feature>
<dbReference type="PANTHER" id="PTHR43671">
    <property type="entry name" value="SERINE/THREONINE-PROTEIN KINASE NEK"/>
    <property type="match status" value="1"/>
</dbReference>
<gene>
    <name evidence="11" type="ORF">CTA1_8985</name>
</gene>
<dbReference type="OrthoDB" id="248923at2759"/>
<evidence type="ECO:0000256" key="3">
    <source>
        <dbReference type="ARBA" id="ARBA00022527"/>
    </source>
</evidence>
<dbReference type="SUPFAM" id="SSF56112">
    <property type="entry name" value="Protein kinase-like (PK-like)"/>
    <property type="match status" value="1"/>
</dbReference>
<name>A0A4V6DH17_9PEZI</name>
<dbReference type="AlphaFoldDB" id="A0A4V6DH17"/>
<protein>
    <recommendedName>
        <fullName evidence="2">non-specific serine/threonine protein kinase</fullName>
        <ecNumber evidence="2">2.7.11.1</ecNumber>
    </recommendedName>
</protein>
<feature type="compositionally biased region" description="Low complexity" evidence="9">
    <location>
        <begin position="197"/>
        <end position="210"/>
    </location>
</feature>
<evidence type="ECO:0000313" key="12">
    <source>
        <dbReference type="Proteomes" id="UP000310108"/>
    </source>
</evidence>
<feature type="region of interest" description="Disordered" evidence="9">
    <location>
        <begin position="185"/>
        <end position="210"/>
    </location>
</feature>
<evidence type="ECO:0000256" key="7">
    <source>
        <dbReference type="ARBA" id="ARBA00022840"/>
    </source>
</evidence>
<dbReference type="EMBL" id="PJEX01000130">
    <property type="protein sequence ID" value="TKW54576.1"/>
    <property type="molecule type" value="Genomic_DNA"/>
</dbReference>
<dbReference type="Gene3D" id="1.10.510.10">
    <property type="entry name" value="Transferase(Phosphotransferase) domain 1"/>
    <property type="match status" value="2"/>
</dbReference>
<feature type="compositionally biased region" description="Basic and acidic residues" evidence="9">
    <location>
        <begin position="469"/>
        <end position="500"/>
    </location>
</feature>
<dbReference type="CDD" id="cd00180">
    <property type="entry name" value="PKc"/>
    <property type="match status" value="1"/>
</dbReference>
<keyword evidence="4" id="KW-0808">Transferase</keyword>
<evidence type="ECO:0000256" key="6">
    <source>
        <dbReference type="ARBA" id="ARBA00022777"/>
    </source>
</evidence>
<dbReference type="GO" id="GO:0004674">
    <property type="term" value="F:protein serine/threonine kinase activity"/>
    <property type="evidence" value="ECO:0007669"/>
    <property type="project" value="UniProtKB-KW"/>
</dbReference>
<dbReference type="InterPro" id="IPR011009">
    <property type="entry name" value="Kinase-like_dom_sf"/>
</dbReference>
<dbReference type="Proteomes" id="UP000310108">
    <property type="component" value="Unassembled WGS sequence"/>
</dbReference>
<dbReference type="SMART" id="SM00220">
    <property type="entry name" value="S_TKc"/>
    <property type="match status" value="1"/>
</dbReference>
<sequence>MADDSPDPGWTTVHLKSQTHPDRLPPAHRELYEKSKIREWEMSSGHWSGVGKHPDDFAEAKKIHSKIIAPRDNDLGMGTFGRVERVTHRTVRLARKWIRPQRNQTFHTLRREALAMERLDHDHIVKLIGTYTFKQRELYLLIWPVAVCNLDELLTDLADLRSGQGDRADILKRLEDLDVADPTLVESGRRHGPAEANNNNTITTTTTTTNNNNNPRCPLDFLQRIMGCVAQAVAHCHASKVRHLDLKPSNILLNPNKVYLADFGIARDFHDQDNTATMGLHGTPKWRPPEAYIPEEYSTQCADIYCLGLIYLNIATLVYRGDLDRFHSVVGDLVPHSRAEKLEAHQQNLALHALATQDFHDATHPTVAPRHILGLTARMVSSDPGSRPRADEVDRELVDLGGIEQVYHNSCCRKSARHVVKRVDERLSALASENARLKPENERLRREIRALRAMDETYRLRIENQEKKHARDTDLLTRQRDEERQKRRKLEERVGELTEHARRRARTGLPRADAAAAVDARFVPATPSTSIHGLGITSSRPRTHPSSQSAIRPPPSTTPNAPCSAVPRPKPPARGSSGPHKAWVTPNLAVMSGTSRPDPAPRSSDTPSPNPQAGGTLLPTRGSSSRLPVLAKLPATPRSSTPPSNLARDPGSADSTQASMSSSLFSRLSFETATEEALTPPAASPTLKQADFDFVMREIPDARPSDEPSSPAPSVPPSVSSALSLPRTTKAQLASVAGAEVSRDGVARAKQPPSLQPARSWAAVAGESHGLARMVGPPPLLQIGHAPVSPGRRRERVR</sequence>
<evidence type="ECO:0000256" key="5">
    <source>
        <dbReference type="ARBA" id="ARBA00022741"/>
    </source>
</evidence>
<keyword evidence="6 11" id="KW-0418">Kinase</keyword>
<dbReference type="InterPro" id="IPR017441">
    <property type="entry name" value="Protein_kinase_ATP_BS"/>
</dbReference>
<evidence type="ECO:0000256" key="8">
    <source>
        <dbReference type="PROSITE-ProRule" id="PRU10141"/>
    </source>
</evidence>
<keyword evidence="7 8" id="KW-0067">ATP-binding</keyword>
<comment type="caution">
    <text evidence="11">The sequence shown here is derived from an EMBL/GenBank/DDBJ whole genome shotgun (WGS) entry which is preliminary data.</text>
</comment>
<dbReference type="PROSITE" id="PS00108">
    <property type="entry name" value="PROTEIN_KINASE_ST"/>
    <property type="match status" value="1"/>
</dbReference>
<proteinExistence type="inferred from homology"/>
<feature type="region of interest" description="Disordered" evidence="9">
    <location>
        <begin position="526"/>
        <end position="660"/>
    </location>
</feature>
<dbReference type="GO" id="GO:0005524">
    <property type="term" value="F:ATP binding"/>
    <property type="evidence" value="ECO:0007669"/>
    <property type="project" value="UniProtKB-UniRule"/>
</dbReference>
<keyword evidence="5 8" id="KW-0547">Nucleotide-binding</keyword>